<protein>
    <submittedName>
        <fullName evidence="4">Acetyltransferase YpeA</fullName>
        <ecNumber evidence="4">2.3.1.-</ecNumber>
    </submittedName>
</protein>
<dbReference type="GO" id="GO:0016747">
    <property type="term" value="F:acyltransferase activity, transferring groups other than amino-acyl groups"/>
    <property type="evidence" value="ECO:0007669"/>
    <property type="project" value="InterPro"/>
</dbReference>
<dbReference type="EC" id="2.3.1.-" evidence="4"/>
<keyword evidence="2 4" id="KW-0012">Acyltransferase</keyword>
<proteinExistence type="predicted"/>
<dbReference type="Proteomes" id="UP000076794">
    <property type="component" value="Chromosome"/>
</dbReference>
<keyword evidence="5" id="KW-1185">Reference proteome</keyword>
<evidence type="ECO:0000256" key="2">
    <source>
        <dbReference type="ARBA" id="ARBA00023315"/>
    </source>
</evidence>
<dbReference type="NCBIfam" id="NF002959">
    <property type="entry name" value="PRK03624.1"/>
    <property type="match status" value="1"/>
</dbReference>
<organism evidence="4 5">
    <name type="scientific">Isoptericola dokdonensis DS-3</name>
    <dbReference type="NCBI Taxonomy" id="1300344"/>
    <lineage>
        <taxon>Bacteria</taxon>
        <taxon>Bacillati</taxon>
        <taxon>Actinomycetota</taxon>
        <taxon>Actinomycetes</taxon>
        <taxon>Micrococcales</taxon>
        <taxon>Promicromonosporaceae</taxon>
        <taxon>Isoptericola</taxon>
    </lineage>
</organism>
<dbReference type="SUPFAM" id="SSF55729">
    <property type="entry name" value="Acyl-CoA N-acyltransferases (Nat)"/>
    <property type="match status" value="1"/>
</dbReference>
<dbReference type="KEGG" id="ido:I598_1560"/>
<dbReference type="InterPro" id="IPR000182">
    <property type="entry name" value="GNAT_dom"/>
</dbReference>
<feature type="domain" description="N-acetyltransferase" evidence="3">
    <location>
        <begin position="19"/>
        <end position="152"/>
    </location>
</feature>
<dbReference type="InterPro" id="IPR050832">
    <property type="entry name" value="Bact_Acetyltransf"/>
</dbReference>
<evidence type="ECO:0000313" key="4">
    <source>
        <dbReference type="EMBL" id="ANC31113.1"/>
    </source>
</evidence>
<sequence length="152" mass="16505">MSKVSTTDGVQASEPAVIDEIRDADVEHVVALWETCGLARPWNDPHRDVDDARRNPTSTVLVAREQDAVVGTVLAGYEGHRGWLYYVAVAPDRQGTGLGRRLVAAAEDWLRGAGAHKVRLMVRTTNTGVLGFYASLGYADAECTVLGRDLSR</sequence>
<dbReference type="PROSITE" id="PS51186">
    <property type="entry name" value="GNAT"/>
    <property type="match status" value="1"/>
</dbReference>
<evidence type="ECO:0000313" key="5">
    <source>
        <dbReference type="Proteomes" id="UP000076794"/>
    </source>
</evidence>
<dbReference type="CDD" id="cd04301">
    <property type="entry name" value="NAT_SF"/>
    <property type="match status" value="1"/>
</dbReference>
<dbReference type="AlphaFoldDB" id="A0A161HXS0"/>
<dbReference type="PANTHER" id="PTHR43877:SF2">
    <property type="entry name" value="AMINOALKYLPHOSPHONATE N-ACETYLTRANSFERASE-RELATED"/>
    <property type="match status" value="1"/>
</dbReference>
<dbReference type="Pfam" id="PF00583">
    <property type="entry name" value="Acetyltransf_1"/>
    <property type="match status" value="1"/>
</dbReference>
<accession>A0A161HXS0</accession>
<dbReference type="EMBL" id="CP014209">
    <property type="protein sequence ID" value="ANC31113.1"/>
    <property type="molecule type" value="Genomic_DNA"/>
</dbReference>
<gene>
    <name evidence="4" type="primary">ypeA</name>
    <name evidence="4" type="ORF">I598_1560</name>
</gene>
<dbReference type="PANTHER" id="PTHR43877">
    <property type="entry name" value="AMINOALKYLPHOSPHONATE N-ACETYLTRANSFERASE-RELATED-RELATED"/>
    <property type="match status" value="1"/>
</dbReference>
<evidence type="ECO:0000256" key="1">
    <source>
        <dbReference type="ARBA" id="ARBA00022679"/>
    </source>
</evidence>
<reference evidence="4 5" key="1">
    <citation type="submission" date="2016-01" db="EMBL/GenBank/DDBJ databases">
        <title>Complete genome sequence of a soil Actinobacterium, Isoptericola dokdonensis DS-3.</title>
        <authorList>
            <person name="Kwon S.-K."/>
            <person name="Kim J.F."/>
        </authorList>
    </citation>
    <scope>NUCLEOTIDE SEQUENCE [LARGE SCALE GENOMIC DNA]</scope>
    <source>
        <strain evidence="4 5">DS-3</strain>
    </source>
</reference>
<dbReference type="InterPro" id="IPR016181">
    <property type="entry name" value="Acyl_CoA_acyltransferase"/>
</dbReference>
<dbReference type="Gene3D" id="3.40.630.30">
    <property type="match status" value="1"/>
</dbReference>
<evidence type="ECO:0000259" key="3">
    <source>
        <dbReference type="PROSITE" id="PS51186"/>
    </source>
</evidence>
<dbReference type="STRING" id="1300344.I598_1560"/>
<name>A0A161HXS0_9MICO</name>
<keyword evidence="1 4" id="KW-0808">Transferase</keyword>
<dbReference type="PATRIC" id="fig|1300344.3.peg.1567"/>
<dbReference type="RefSeq" id="WP_232314294.1">
    <property type="nucleotide sequence ID" value="NZ_CP014209.1"/>
</dbReference>